<keyword evidence="1" id="KW-0472">Membrane</keyword>
<protein>
    <submittedName>
        <fullName evidence="2">Putative membrane protein</fullName>
    </submittedName>
</protein>
<keyword evidence="1" id="KW-0812">Transmembrane</keyword>
<name>A0A7X5YK42_9CAUL</name>
<feature type="transmembrane region" description="Helical" evidence="1">
    <location>
        <begin position="188"/>
        <end position="211"/>
    </location>
</feature>
<dbReference type="RefSeq" id="WP_168046493.1">
    <property type="nucleotide sequence ID" value="NZ_JAATJM010000001.1"/>
</dbReference>
<feature type="transmembrane region" description="Helical" evidence="1">
    <location>
        <begin position="75"/>
        <end position="93"/>
    </location>
</feature>
<dbReference type="Proteomes" id="UP000587415">
    <property type="component" value="Unassembled WGS sequence"/>
</dbReference>
<gene>
    <name evidence="2" type="ORF">GGQ87_001661</name>
</gene>
<feature type="transmembrane region" description="Helical" evidence="1">
    <location>
        <begin position="105"/>
        <end position="128"/>
    </location>
</feature>
<evidence type="ECO:0000256" key="1">
    <source>
        <dbReference type="SAM" id="Phobius"/>
    </source>
</evidence>
<keyword evidence="3" id="KW-1185">Reference proteome</keyword>
<evidence type="ECO:0000313" key="3">
    <source>
        <dbReference type="Proteomes" id="UP000587415"/>
    </source>
</evidence>
<feature type="transmembrane region" description="Helical" evidence="1">
    <location>
        <begin position="35"/>
        <end position="54"/>
    </location>
</feature>
<accession>A0A7X5YK42</accession>
<sequence length="212" mass="22308">MKLWLRLHWPLVGLLIIAASSVVWPLPGGWLTRLALGWDVGVALFLIESAAKVMRARTTNDIRSRAAAMDEAGRAILPLALIAALASVVVVIGEAAGGAGDRTSAILALSTVALSWVFIHVIFAFHYAHAFYAPVKGGDAGGLLFPGEEAPDYWDFLHFALIIGVASQTADVQIASKALRRTSTVHSVTAFVFNTVIVALSVNLAVGLLGAG</sequence>
<reference evidence="2 3" key="1">
    <citation type="submission" date="2020-03" db="EMBL/GenBank/DDBJ databases">
        <title>Genomic Encyclopedia of Type Strains, Phase IV (KMG-IV): sequencing the most valuable type-strain genomes for metagenomic binning, comparative biology and taxonomic classification.</title>
        <authorList>
            <person name="Goeker M."/>
        </authorList>
    </citation>
    <scope>NUCLEOTIDE SEQUENCE [LARGE SCALE GENOMIC DNA]</scope>
    <source>
        <strain evidence="2 3">DSM 4736</strain>
    </source>
</reference>
<dbReference type="InterPro" id="IPR009781">
    <property type="entry name" value="DUF1345"/>
</dbReference>
<dbReference type="AlphaFoldDB" id="A0A7X5YK42"/>
<organism evidence="2 3">
    <name type="scientific">Brevundimonas alba</name>
    <dbReference type="NCBI Taxonomy" id="74314"/>
    <lineage>
        <taxon>Bacteria</taxon>
        <taxon>Pseudomonadati</taxon>
        <taxon>Pseudomonadota</taxon>
        <taxon>Alphaproteobacteria</taxon>
        <taxon>Caulobacterales</taxon>
        <taxon>Caulobacteraceae</taxon>
        <taxon>Brevundimonas</taxon>
    </lineage>
</organism>
<dbReference type="Pfam" id="PF07077">
    <property type="entry name" value="DUF1345"/>
    <property type="match status" value="1"/>
</dbReference>
<evidence type="ECO:0000313" key="2">
    <source>
        <dbReference type="EMBL" id="NJC41403.1"/>
    </source>
</evidence>
<proteinExistence type="predicted"/>
<comment type="caution">
    <text evidence="2">The sequence shown here is derived from an EMBL/GenBank/DDBJ whole genome shotgun (WGS) entry which is preliminary data.</text>
</comment>
<dbReference type="EMBL" id="JAATJM010000001">
    <property type="protein sequence ID" value="NJC41403.1"/>
    <property type="molecule type" value="Genomic_DNA"/>
</dbReference>
<keyword evidence="1" id="KW-1133">Transmembrane helix</keyword>